<gene>
    <name evidence="2" type="ORF">NCTC10526_02308</name>
</gene>
<feature type="transmembrane region" description="Helical" evidence="1">
    <location>
        <begin position="12"/>
        <end position="32"/>
    </location>
</feature>
<evidence type="ECO:0000256" key="1">
    <source>
        <dbReference type="SAM" id="Phobius"/>
    </source>
</evidence>
<accession>A0A379LNA7</accession>
<organism evidence="2 3">
    <name type="scientific">Psychrobacter phenylpyruvicus</name>
    <dbReference type="NCBI Taxonomy" id="29432"/>
    <lineage>
        <taxon>Bacteria</taxon>
        <taxon>Pseudomonadati</taxon>
        <taxon>Pseudomonadota</taxon>
        <taxon>Gammaproteobacteria</taxon>
        <taxon>Moraxellales</taxon>
        <taxon>Moraxellaceae</taxon>
        <taxon>Psychrobacter</taxon>
    </lineage>
</organism>
<sequence length="141" mass="16569">MSNSELKNRPKYIFAISWLLTFFVAALAVQLPLIYVDSLSLSDFVVVIFIQSVVSAYLFCKVLLFLYQATSIPYYKSTMYEVLKNKWWFSYKATVFFIVVFGLTFYNEIEEETFRIDDATFMYFMILLSPFMMKYAVKGKG</sequence>
<feature type="transmembrane region" description="Helical" evidence="1">
    <location>
        <begin position="119"/>
        <end position="137"/>
    </location>
</feature>
<dbReference type="STRING" id="1123034.GCA_000685805_00776"/>
<evidence type="ECO:0000313" key="3">
    <source>
        <dbReference type="Proteomes" id="UP000254123"/>
    </source>
</evidence>
<feature type="transmembrane region" description="Helical" evidence="1">
    <location>
        <begin position="44"/>
        <end position="67"/>
    </location>
</feature>
<proteinExistence type="predicted"/>
<feature type="transmembrane region" description="Helical" evidence="1">
    <location>
        <begin position="88"/>
        <end position="107"/>
    </location>
</feature>
<keyword evidence="1" id="KW-0812">Transmembrane</keyword>
<keyword evidence="1" id="KW-0472">Membrane</keyword>
<protein>
    <submittedName>
        <fullName evidence="2">Uncharacterized protein</fullName>
    </submittedName>
</protein>
<dbReference type="Proteomes" id="UP000254123">
    <property type="component" value="Unassembled WGS sequence"/>
</dbReference>
<reference evidence="2 3" key="1">
    <citation type="submission" date="2018-06" db="EMBL/GenBank/DDBJ databases">
        <authorList>
            <consortium name="Pathogen Informatics"/>
            <person name="Doyle S."/>
        </authorList>
    </citation>
    <scope>NUCLEOTIDE SEQUENCE [LARGE SCALE GENOMIC DNA]</scope>
    <source>
        <strain evidence="2 3">NCTC10526</strain>
    </source>
</reference>
<keyword evidence="1" id="KW-1133">Transmembrane helix</keyword>
<dbReference type="RefSeq" id="WP_028858391.1">
    <property type="nucleotide sequence ID" value="NZ_CAJHAQ010000001.1"/>
</dbReference>
<dbReference type="EMBL" id="UGVC01000001">
    <property type="protein sequence ID" value="SUD91931.1"/>
    <property type="molecule type" value="Genomic_DNA"/>
</dbReference>
<dbReference type="AlphaFoldDB" id="A0A379LNA7"/>
<keyword evidence="3" id="KW-1185">Reference proteome</keyword>
<name>A0A379LNA7_9GAMM</name>
<evidence type="ECO:0000313" key="2">
    <source>
        <dbReference type="EMBL" id="SUD91931.1"/>
    </source>
</evidence>